<reference evidence="8 9" key="1">
    <citation type="journal article" date="2021" name="Int. J. Syst. Evol. Microbiol.">
        <title>Reticulibacter mediterranei gen. nov., sp. nov., within the new family Reticulibacteraceae fam. nov., and Ktedonospora formicarum gen. nov., sp. nov., Ktedonobacter robiniae sp. nov., Dictyobacter formicarum sp. nov. and Dictyobacter arantiisoli sp. nov., belonging to the class Ktedonobacteria.</title>
        <authorList>
            <person name="Yabe S."/>
            <person name="Zheng Y."/>
            <person name="Wang C.M."/>
            <person name="Sakai Y."/>
            <person name="Abe K."/>
            <person name="Yokota A."/>
            <person name="Donadio S."/>
            <person name="Cavaletti L."/>
            <person name="Monciardini P."/>
        </authorList>
    </citation>
    <scope>NUCLEOTIDE SEQUENCE [LARGE SCALE GENOMIC DNA]</scope>
    <source>
        <strain evidence="8 9">SOSP1-30</strain>
    </source>
</reference>
<feature type="transmembrane region" description="Helical" evidence="7">
    <location>
        <begin position="510"/>
        <end position="531"/>
    </location>
</feature>
<feature type="transmembrane region" description="Helical" evidence="7">
    <location>
        <begin position="243"/>
        <end position="266"/>
    </location>
</feature>
<feature type="transmembrane region" description="Helical" evidence="7">
    <location>
        <begin position="440"/>
        <end position="473"/>
    </location>
</feature>
<dbReference type="Proteomes" id="UP000654345">
    <property type="component" value="Unassembled WGS sequence"/>
</dbReference>
<sequence>MATKNPEEQTPPSQIDDIQPGMSVAATEGDLGEEDVSKPKVEQVVRDSQGRVQKLLVRKGTVFHKQLEIPANRVQKVDAPDSPHDSHNPGTVTIDIDKSESKRLTAQGREQIETEAEHQRENDLFDELQEHIPTAEGLRQMEAHPGIDAEVARDVEEQASQKSDKASLLRMLGPGFLSGMAGNDASAVGAYSLDGAQVGLAHLWLMLLATPLYQAVQYSCSQIGRATGQGLAEVLRTHYGRRVASVASLVLIIANVALITADLVAVSSGFELLTGSRINWIWFVIPVALILWYLSVYRNFESIKKVFLVMSLAFVVYLVTSVLSKPAWGAVLFNTFAPHIGLSFDSISSAVALLGATISPYTIYWQMQGEKEEKRLGKTKRQQSRYAALDIALGAVSGNLVAYCIILTAATTLFTHHKTIQTASDAAVALTPILGPYATYLFAIGFIGAGLVAIPVLLASTSYAVAGTFGWPVGLSKKPWQREGFYLILTCALVVSLALALCHFDPITLLFWANILNGVLTPILVIYLLIIGNSRKVMKQQRLGWLTNTGLIITALVLTTAALLLFYGLLTGQSH</sequence>
<comment type="subcellular location">
    <subcellularLocation>
        <location evidence="1">Membrane</location>
        <topology evidence="1">Multi-pass membrane protein</topology>
    </subcellularLocation>
</comment>
<feature type="transmembrane region" description="Helical" evidence="7">
    <location>
        <begin position="306"/>
        <end position="327"/>
    </location>
</feature>
<feature type="transmembrane region" description="Helical" evidence="7">
    <location>
        <begin position="278"/>
        <end position="294"/>
    </location>
</feature>
<evidence type="ECO:0000256" key="5">
    <source>
        <dbReference type="ARBA" id="ARBA00023136"/>
    </source>
</evidence>
<comment type="caution">
    <text evidence="8">The sequence shown here is derived from an EMBL/GenBank/DDBJ whole genome shotgun (WGS) entry which is preliminary data.</text>
</comment>
<protein>
    <recommendedName>
        <fullName evidence="10">Iron transporter</fullName>
    </recommendedName>
</protein>
<feature type="transmembrane region" description="Helical" evidence="7">
    <location>
        <begin position="347"/>
        <end position="365"/>
    </location>
</feature>
<name>A0ABQ3UKA9_9CHLR</name>
<keyword evidence="3 7" id="KW-0812">Transmembrane</keyword>
<keyword evidence="9" id="KW-1185">Reference proteome</keyword>
<dbReference type="EMBL" id="BNJG01000001">
    <property type="protein sequence ID" value="GHO53103.1"/>
    <property type="molecule type" value="Genomic_DNA"/>
</dbReference>
<evidence type="ECO:0000256" key="4">
    <source>
        <dbReference type="ARBA" id="ARBA00022989"/>
    </source>
</evidence>
<keyword evidence="2" id="KW-0813">Transport</keyword>
<proteinExistence type="predicted"/>
<feature type="transmembrane region" description="Helical" evidence="7">
    <location>
        <begin position="485"/>
        <end position="504"/>
    </location>
</feature>
<dbReference type="NCBIfam" id="NF037982">
    <property type="entry name" value="Nramp_1"/>
    <property type="match status" value="1"/>
</dbReference>
<feature type="transmembrane region" description="Helical" evidence="7">
    <location>
        <begin position="543"/>
        <end position="570"/>
    </location>
</feature>
<feature type="region of interest" description="Disordered" evidence="6">
    <location>
        <begin position="1"/>
        <end position="45"/>
    </location>
</feature>
<keyword evidence="4 7" id="KW-1133">Transmembrane helix</keyword>
<dbReference type="InterPro" id="IPR001046">
    <property type="entry name" value="NRAMP_fam"/>
</dbReference>
<keyword evidence="5 7" id="KW-0472">Membrane</keyword>
<feature type="compositionally biased region" description="Basic and acidic residues" evidence="6">
    <location>
        <begin position="35"/>
        <end position="45"/>
    </location>
</feature>
<evidence type="ECO:0000256" key="2">
    <source>
        <dbReference type="ARBA" id="ARBA00022448"/>
    </source>
</evidence>
<evidence type="ECO:0000256" key="7">
    <source>
        <dbReference type="SAM" id="Phobius"/>
    </source>
</evidence>
<evidence type="ECO:0000256" key="1">
    <source>
        <dbReference type="ARBA" id="ARBA00004141"/>
    </source>
</evidence>
<evidence type="ECO:0000313" key="9">
    <source>
        <dbReference type="Proteomes" id="UP000654345"/>
    </source>
</evidence>
<evidence type="ECO:0000313" key="8">
    <source>
        <dbReference type="EMBL" id="GHO53103.1"/>
    </source>
</evidence>
<evidence type="ECO:0008006" key="10">
    <source>
        <dbReference type="Google" id="ProtNLM"/>
    </source>
</evidence>
<evidence type="ECO:0000256" key="3">
    <source>
        <dbReference type="ARBA" id="ARBA00022692"/>
    </source>
</evidence>
<dbReference type="PANTHER" id="PTHR11706">
    <property type="entry name" value="SOLUTE CARRIER PROTEIN FAMILY 11 MEMBER"/>
    <property type="match status" value="1"/>
</dbReference>
<dbReference type="RefSeq" id="WP_201369948.1">
    <property type="nucleotide sequence ID" value="NZ_BNJG01000001.1"/>
</dbReference>
<feature type="transmembrane region" description="Helical" evidence="7">
    <location>
        <begin position="386"/>
        <end position="410"/>
    </location>
</feature>
<dbReference type="PANTHER" id="PTHR11706:SF33">
    <property type="entry name" value="NATURAL RESISTANCE-ASSOCIATED MACROPHAGE PROTEIN 2"/>
    <property type="match status" value="1"/>
</dbReference>
<gene>
    <name evidence="8" type="ORF">KSB_15780</name>
</gene>
<evidence type="ECO:0000256" key="6">
    <source>
        <dbReference type="SAM" id="MobiDB-lite"/>
    </source>
</evidence>
<accession>A0ABQ3UKA9</accession>
<organism evidence="8 9">
    <name type="scientific">Ktedonobacter robiniae</name>
    <dbReference type="NCBI Taxonomy" id="2778365"/>
    <lineage>
        <taxon>Bacteria</taxon>
        <taxon>Bacillati</taxon>
        <taxon>Chloroflexota</taxon>
        <taxon>Ktedonobacteria</taxon>
        <taxon>Ktedonobacterales</taxon>
        <taxon>Ktedonobacteraceae</taxon>
        <taxon>Ktedonobacter</taxon>
    </lineage>
</organism>
<dbReference type="Pfam" id="PF01566">
    <property type="entry name" value="Nramp"/>
    <property type="match status" value="1"/>
</dbReference>